<accession>A0A250X490</accession>
<protein>
    <recommendedName>
        <fullName evidence="1">Amine oxidase domain-containing protein</fullName>
    </recommendedName>
</protein>
<reference evidence="2 3" key="1">
    <citation type="submission" date="2017-08" db="EMBL/GenBank/DDBJ databases">
        <title>Acidophilic green algal genome provides insights into adaptation to an acidic environment.</title>
        <authorList>
            <person name="Hirooka S."/>
            <person name="Hirose Y."/>
            <person name="Kanesaki Y."/>
            <person name="Higuchi S."/>
            <person name="Fujiwara T."/>
            <person name="Onuma R."/>
            <person name="Era A."/>
            <person name="Ohbayashi R."/>
            <person name="Uzuka A."/>
            <person name="Nozaki H."/>
            <person name="Yoshikawa H."/>
            <person name="Miyagishima S.Y."/>
        </authorList>
    </citation>
    <scope>NUCLEOTIDE SEQUENCE [LARGE SCALE GENOMIC DNA]</scope>
    <source>
        <strain evidence="2 3">NIES-2499</strain>
    </source>
</reference>
<evidence type="ECO:0000259" key="1">
    <source>
        <dbReference type="Pfam" id="PF01593"/>
    </source>
</evidence>
<organism evidence="2 3">
    <name type="scientific">Chlamydomonas eustigma</name>
    <dbReference type="NCBI Taxonomy" id="1157962"/>
    <lineage>
        <taxon>Eukaryota</taxon>
        <taxon>Viridiplantae</taxon>
        <taxon>Chlorophyta</taxon>
        <taxon>core chlorophytes</taxon>
        <taxon>Chlorophyceae</taxon>
        <taxon>CS clade</taxon>
        <taxon>Chlamydomonadales</taxon>
        <taxon>Chlamydomonadaceae</taxon>
        <taxon>Chlamydomonas</taxon>
    </lineage>
</organism>
<evidence type="ECO:0000313" key="2">
    <source>
        <dbReference type="EMBL" id="GAX77866.1"/>
    </source>
</evidence>
<dbReference type="OrthoDB" id="7777654at2759"/>
<dbReference type="PANTHER" id="PTHR46313:SF6">
    <property type="entry name" value="FAD_NAD(P)-BINDING OXIDOREDUCTASE FAMILY PROTEIN"/>
    <property type="match status" value="1"/>
</dbReference>
<dbReference type="Pfam" id="PF01593">
    <property type="entry name" value="Amino_oxidase"/>
    <property type="match status" value="1"/>
</dbReference>
<proteinExistence type="predicted"/>
<dbReference type="GO" id="GO:0016116">
    <property type="term" value="P:carotenoid metabolic process"/>
    <property type="evidence" value="ECO:0007669"/>
    <property type="project" value="InterPro"/>
</dbReference>
<dbReference type="InterPro" id="IPR002937">
    <property type="entry name" value="Amino_oxidase"/>
</dbReference>
<gene>
    <name evidence="2" type="ORF">CEUSTIGMA_g5308.t1</name>
</gene>
<dbReference type="InterPro" id="IPR036188">
    <property type="entry name" value="FAD/NAD-bd_sf"/>
</dbReference>
<dbReference type="GO" id="GO:0016491">
    <property type="term" value="F:oxidoreductase activity"/>
    <property type="evidence" value="ECO:0007669"/>
    <property type="project" value="InterPro"/>
</dbReference>
<dbReference type="PANTHER" id="PTHR46313">
    <property type="match status" value="1"/>
</dbReference>
<comment type="caution">
    <text evidence="2">The sequence shown here is derived from an EMBL/GenBank/DDBJ whole genome shotgun (WGS) entry which is preliminary data.</text>
</comment>
<dbReference type="SUPFAM" id="SSF51905">
    <property type="entry name" value="FAD/NAD(P)-binding domain"/>
    <property type="match status" value="1"/>
</dbReference>
<dbReference type="Gene3D" id="3.50.50.60">
    <property type="entry name" value="FAD/NAD(P)-binding domain"/>
    <property type="match status" value="1"/>
</dbReference>
<evidence type="ECO:0000313" key="3">
    <source>
        <dbReference type="Proteomes" id="UP000232323"/>
    </source>
</evidence>
<dbReference type="Proteomes" id="UP000232323">
    <property type="component" value="Unassembled WGS sequence"/>
</dbReference>
<dbReference type="EMBL" id="BEGY01000028">
    <property type="protein sequence ID" value="GAX77866.1"/>
    <property type="molecule type" value="Genomic_DNA"/>
</dbReference>
<dbReference type="STRING" id="1157962.A0A250X490"/>
<dbReference type="Gene3D" id="3.90.660.50">
    <property type="match status" value="1"/>
</dbReference>
<name>A0A250X490_9CHLO</name>
<keyword evidence="3" id="KW-1185">Reference proteome</keyword>
<dbReference type="InterPro" id="IPR045892">
    <property type="entry name" value="CrtISO-like"/>
</dbReference>
<feature type="domain" description="Amine oxidase" evidence="1">
    <location>
        <begin position="92"/>
        <end position="590"/>
    </location>
</feature>
<sequence length="609" mass="66131">MNTFKLQPPTTTDAAFKQIKSIPGVVCARESLKNRKHVLKSLVSNRERFQLYSASTSYTADSVLVDKREETPEDNGKIYPQESDYVVIGSGIGGLCCAALLAKYGYSVTVLESHYLPGGCAHGFEIGGYSFDAGPSFFVGLTGAPGTSSNPLKQVLDVIGESVDCKQYNQWIVYSPEGTFPCVARRDQYLDNILRQGGEEALKQWLQLEELLKPLQQAAALFPAAAMRADLGVLLTSSRFLGLELAKTGLVAGTLTGPFSAVVDKVVTNKWLRSFLDLECFVLSGMTAKDTLTAEMAFMFLERNSGKSQIDYPIGGSASIVKALVRGIEKNGGRVMLRSHVEEVMVENGRATGVRVRSTGKVGNQMNQEQSVVVRSKMGVVSNASIWDTQRLLPPGVAPSEWSTKSKATPQVDSFVHLHLGIDATGLPPDLDCHHLVVNEWNDVTTPQNVCIISIPTVFDPGMAPAGKAVVHAYYAGSEPYSIWEGVKRGSEEYKRLKEERSEPLWKALERVIPDIRKRTELKLIGTPLTHERFLRRHRGTYGPAISARDGGGWPGPKTPIPGLYVCGDSTMPGIGVPAAAASGMMAANTLVPVWSHLSMMDSLIPTKA</sequence>
<dbReference type="AlphaFoldDB" id="A0A250X490"/>